<name>A0A645FUJ3_9ZZZZ</name>
<comment type="caution">
    <text evidence="2">The sequence shown here is derived from an EMBL/GenBank/DDBJ whole genome shotgun (WGS) entry which is preliminary data.</text>
</comment>
<dbReference type="AlphaFoldDB" id="A0A645FUJ3"/>
<protein>
    <recommendedName>
        <fullName evidence="1">Serine dehydratase-like alpha subunit domain-containing protein</fullName>
    </recommendedName>
</protein>
<proteinExistence type="predicted"/>
<dbReference type="InterPro" id="IPR005130">
    <property type="entry name" value="Ser_deHydtase-like_asu"/>
</dbReference>
<reference evidence="2" key="1">
    <citation type="submission" date="2019-08" db="EMBL/GenBank/DDBJ databases">
        <authorList>
            <person name="Kucharzyk K."/>
            <person name="Murdoch R.W."/>
            <person name="Higgins S."/>
            <person name="Loffler F."/>
        </authorList>
    </citation>
    <scope>NUCLEOTIDE SEQUENCE</scope>
</reference>
<sequence length="201" mass="21004">MLKYYDHSDVRVRACAKAAAGSDARMGGCSLPVVINSGSGNQGMTVSLPVIEYAKELRSSYETLVRALVLANLIALLQKRYIGNLSAFCGAVCAATGAASGITFLYGGNYEDISNTITNTLANIGGIVCDGAKASCAAKIASALDAAIFGFLLGMKEKKAFRSGDGLVKGNADKTIQSVGRMGREGMKCTDVEILNIMLEK</sequence>
<dbReference type="GO" id="GO:0080146">
    <property type="term" value="F:L-cysteine desulfhydrase activity"/>
    <property type="evidence" value="ECO:0007669"/>
    <property type="project" value="TreeGrafter"/>
</dbReference>
<gene>
    <name evidence="2" type="ORF">SDC9_165526</name>
</gene>
<dbReference type="PANTHER" id="PTHR30501">
    <property type="entry name" value="UPF0597 PROTEIN YHAM"/>
    <property type="match status" value="1"/>
</dbReference>
<dbReference type="Pfam" id="PF03313">
    <property type="entry name" value="SDH_alpha"/>
    <property type="match status" value="1"/>
</dbReference>
<evidence type="ECO:0000313" key="2">
    <source>
        <dbReference type="EMBL" id="MPN18168.1"/>
    </source>
</evidence>
<accession>A0A645FUJ3</accession>
<organism evidence="2">
    <name type="scientific">bioreactor metagenome</name>
    <dbReference type="NCBI Taxonomy" id="1076179"/>
    <lineage>
        <taxon>unclassified sequences</taxon>
        <taxon>metagenomes</taxon>
        <taxon>ecological metagenomes</taxon>
    </lineage>
</organism>
<dbReference type="PANTHER" id="PTHR30501:SF2">
    <property type="entry name" value="UPF0597 PROTEIN YHAM"/>
    <property type="match status" value="1"/>
</dbReference>
<dbReference type="InterPro" id="IPR021144">
    <property type="entry name" value="UPF0597"/>
</dbReference>
<evidence type="ECO:0000259" key="1">
    <source>
        <dbReference type="Pfam" id="PF03313"/>
    </source>
</evidence>
<dbReference type="GO" id="GO:0019450">
    <property type="term" value="P:L-cysteine catabolic process to pyruvate"/>
    <property type="evidence" value="ECO:0007669"/>
    <property type="project" value="TreeGrafter"/>
</dbReference>
<dbReference type="EMBL" id="VSSQ01065450">
    <property type="protein sequence ID" value="MPN18168.1"/>
    <property type="molecule type" value="Genomic_DNA"/>
</dbReference>
<feature type="domain" description="Serine dehydratase-like alpha subunit" evidence="1">
    <location>
        <begin position="15"/>
        <end position="196"/>
    </location>
</feature>